<dbReference type="SUPFAM" id="SSF47413">
    <property type="entry name" value="lambda repressor-like DNA-binding domains"/>
    <property type="match status" value="1"/>
</dbReference>
<feature type="region of interest" description="Disordered" evidence="1">
    <location>
        <begin position="328"/>
        <end position="363"/>
    </location>
</feature>
<name>A0A1M7C8N3_9FIRM</name>
<dbReference type="Gene3D" id="1.25.40.10">
    <property type="entry name" value="Tetratricopeptide repeat domain"/>
    <property type="match status" value="1"/>
</dbReference>
<dbReference type="SMART" id="SM00530">
    <property type="entry name" value="HTH_XRE"/>
    <property type="match status" value="1"/>
</dbReference>
<gene>
    <name evidence="3" type="ORF">SAMN02745136_05363</name>
</gene>
<dbReference type="EMBL" id="FRAC01000041">
    <property type="protein sequence ID" value="SHL63540.1"/>
    <property type="molecule type" value="Genomic_DNA"/>
</dbReference>
<reference evidence="3 4" key="1">
    <citation type="submission" date="2016-11" db="EMBL/GenBank/DDBJ databases">
        <authorList>
            <person name="Jaros S."/>
            <person name="Januszkiewicz K."/>
            <person name="Wedrychowicz H."/>
        </authorList>
    </citation>
    <scope>NUCLEOTIDE SEQUENCE [LARGE SCALE GENOMIC DNA]</scope>
    <source>
        <strain evidence="3 4">DSM 15929</strain>
    </source>
</reference>
<protein>
    <submittedName>
        <fullName evidence="3">DNA-binding transcriptional regulator, XRE-family HTH domain</fullName>
    </submittedName>
</protein>
<sequence>MSYEHFGVFLRELRESRNLTREQLAKDICTPKQIYRIEKGDFEPSLYLLNQLSIKFNMDLNEYFKMYFSVNTVIGFEGIQALNDAIAKKDTALIKSLVEKYEKHKDFSKGENLQHICYAKAICAAYENNFTTSLNYCLKGIMIENPSFSLDTIIKSTYSNVGLSIISCMGLDYISLNRADIGVKVLFDLLYVLENYVLSSPYPMYQASQFSKKVYQNTLNNLSYQLLNEERYEKAEQLIEKGIDFSIQENSLRFLPGLFFMKFKLLYKQGNYDKAKEIYEQMRCLYTITKQTKVLEEMDKSVDEDYPRIFQTIGTNISSTDVSEGLELDLKEQPLKDSNKEQKEELRRDLIEESREEPKKELK</sequence>
<dbReference type="CDD" id="cd00093">
    <property type="entry name" value="HTH_XRE"/>
    <property type="match status" value="1"/>
</dbReference>
<dbReference type="STRING" id="1121322.SAMN02745136_05363"/>
<evidence type="ECO:0000313" key="4">
    <source>
        <dbReference type="Proteomes" id="UP000184386"/>
    </source>
</evidence>
<evidence type="ECO:0000259" key="2">
    <source>
        <dbReference type="PROSITE" id="PS50943"/>
    </source>
</evidence>
<dbReference type="PANTHER" id="PTHR37038">
    <property type="entry name" value="TRANSCRIPTIONAL REGULATOR-RELATED"/>
    <property type="match status" value="1"/>
</dbReference>
<accession>A0A1M7C8N3</accession>
<dbReference type="Proteomes" id="UP000184386">
    <property type="component" value="Unassembled WGS sequence"/>
</dbReference>
<dbReference type="SUPFAM" id="SSF48452">
    <property type="entry name" value="TPR-like"/>
    <property type="match status" value="1"/>
</dbReference>
<keyword evidence="3" id="KW-0238">DNA-binding</keyword>
<dbReference type="AlphaFoldDB" id="A0A1M7C8N3"/>
<dbReference type="InterPro" id="IPR053163">
    <property type="entry name" value="HTH-type_regulator_Rgg"/>
</dbReference>
<dbReference type="GO" id="GO:0003677">
    <property type="term" value="F:DNA binding"/>
    <property type="evidence" value="ECO:0007669"/>
    <property type="project" value="UniProtKB-KW"/>
</dbReference>
<evidence type="ECO:0000256" key="1">
    <source>
        <dbReference type="SAM" id="MobiDB-lite"/>
    </source>
</evidence>
<dbReference type="Pfam" id="PF01381">
    <property type="entry name" value="HTH_3"/>
    <property type="match status" value="1"/>
</dbReference>
<dbReference type="InterPro" id="IPR010982">
    <property type="entry name" value="Lambda_DNA-bd_dom_sf"/>
</dbReference>
<evidence type="ECO:0000313" key="3">
    <source>
        <dbReference type="EMBL" id="SHL63540.1"/>
    </source>
</evidence>
<organism evidence="3 4">
    <name type="scientific">Anaerocolumna jejuensis DSM 15929</name>
    <dbReference type="NCBI Taxonomy" id="1121322"/>
    <lineage>
        <taxon>Bacteria</taxon>
        <taxon>Bacillati</taxon>
        <taxon>Bacillota</taxon>
        <taxon>Clostridia</taxon>
        <taxon>Lachnospirales</taxon>
        <taxon>Lachnospiraceae</taxon>
        <taxon>Anaerocolumna</taxon>
    </lineage>
</organism>
<dbReference type="InterPro" id="IPR011990">
    <property type="entry name" value="TPR-like_helical_dom_sf"/>
</dbReference>
<proteinExistence type="predicted"/>
<dbReference type="PROSITE" id="PS50943">
    <property type="entry name" value="HTH_CROC1"/>
    <property type="match status" value="1"/>
</dbReference>
<dbReference type="InterPro" id="IPR001387">
    <property type="entry name" value="Cro/C1-type_HTH"/>
</dbReference>
<feature type="domain" description="HTH cro/C1-type" evidence="2">
    <location>
        <begin position="10"/>
        <end position="63"/>
    </location>
</feature>
<dbReference type="PANTHER" id="PTHR37038:SF14">
    <property type="entry name" value="TRANSCRIPTIONAL ACTIVATOR"/>
    <property type="match status" value="1"/>
</dbReference>
<keyword evidence="4" id="KW-1185">Reference proteome</keyword>
<dbReference type="RefSeq" id="WP_073280263.1">
    <property type="nucleotide sequence ID" value="NZ_FRAC01000041.1"/>
</dbReference>